<feature type="domain" description="NAD-dependent epimerase/dehydratase" evidence="2">
    <location>
        <begin position="3"/>
        <end position="128"/>
    </location>
</feature>
<comment type="caution">
    <text evidence="4">The sequence shown here is derived from an EMBL/GenBank/DDBJ whole genome shotgun (WGS) entry which is preliminary data.</text>
</comment>
<reference evidence="4 5" key="1">
    <citation type="submission" date="2017-03" db="EMBL/GenBank/DDBJ databases">
        <title>Isolation of Levoglucosan Utilizing Bacteria.</title>
        <authorList>
            <person name="Arya A.S."/>
        </authorList>
    </citation>
    <scope>NUCLEOTIDE SEQUENCE [LARGE SCALE GENOMIC DNA]</scope>
    <source>
        <strain evidence="4 5">MEC069</strain>
    </source>
</reference>
<dbReference type="InterPro" id="IPR010099">
    <property type="entry name" value="SDR39U1"/>
</dbReference>
<dbReference type="PANTHER" id="PTHR11092">
    <property type="entry name" value="SUGAR NUCLEOTIDE EPIMERASE RELATED"/>
    <property type="match status" value="1"/>
</dbReference>
<dbReference type="InterPro" id="IPR036291">
    <property type="entry name" value="NAD(P)-bd_dom_sf"/>
</dbReference>
<dbReference type="OrthoDB" id="9801773at2"/>
<proteinExistence type="inferred from homology"/>
<dbReference type="AlphaFoldDB" id="A0A4Y8Q9D4"/>
<dbReference type="InterPro" id="IPR001509">
    <property type="entry name" value="Epimerase_deHydtase"/>
</dbReference>
<evidence type="ECO:0000259" key="3">
    <source>
        <dbReference type="Pfam" id="PF08338"/>
    </source>
</evidence>
<dbReference type="SUPFAM" id="SSF51735">
    <property type="entry name" value="NAD(P)-binding Rossmann-fold domains"/>
    <property type="match status" value="1"/>
</dbReference>
<evidence type="ECO:0000256" key="1">
    <source>
        <dbReference type="ARBA" id="ARBA00009353"/>
    </source>
</evidence>
<dbReference type="InterPro" id="IPR013549">
    <property type="entry name" value="DUF1731"/>
</dbReference>
<sequence length="299" mass="32642">MLIAITGGTGFIGGHLADFWRAAGHRVVIVSRHPGRAQESDVLTWAQLHEQPELLDGVEAIVNLAGSSINKRWTAEAKRVILESRLDAARRVAELVERLAVKPRVVLNASGMSIYGTSETQSFDETSPPRITDFLASVVEEWERAADRIPVDRLVKIRVGLVLDGREGAFPKMALPYKLGVGGRVGSGRQWLSWIHIADMVRLIDFCLQHDDMAGAVNATAPHPVTNAAFGAALAKAMRRPNLFPVPAWVMRLAFGELAILLLEGQRVLPRALLEHGFEFRYPQLEAALADIVGGGAAR</sequence>
<dbReference type="RefSeq" id="WP_134749376.1">
    <property type="nucleotide sequence ID" value="NZ_MYFO02000004.1"/>
</dbReference>
<protein>
    <submittedName>
        <fullName evidence="4">TIGR01777 family protein</fullName>
    </submittedName>
</protein>
<evidence type="ECO:0000313" key="4">
    <source>
        <dbReference type="EMBL" id="TFE91340.1"/>
    </source>
</evidence>
<accession>A0A4Y8Q9D4</accession>
<dbReference type="Gene3D" id="3.40.50.720">
    <property type="entry name" value="NAD(P)-binding Rossmann-like Domain"/>
    <property type="match status" value="1"/>
</dbReference>
<keyword evidence="5" id="KW-1185">Reference proteome</keyword>
<feature type="domain" description="DUF1731" evidence="3">
    <location>
        <begin position="246"/>
        <end position="292"/>
    </location>
</feature>
<dbReference type="Pfam" id="PF08338">
    <property type="entry name" value="DUF1731"/>
    <property type="match status" value="1"/>
</dbReference>
<evidence type="ECO:0000259" key="2">
    <source>
        <dbReference type="Pfam" id="PF01370"/>
    </source>
</evidence>
<dbReference type="NCBIfam" id="TIGR01777">
    <property type="entry name" value="yfcH"/>
    <property type="match status" value="1"/>
</dbReference>
<comment type="similarity">
    <text evidence="1">Belongs to the NAD(P)-dependent epimerase/dehydratase family. SDR39U1 subfamily.</text>
</comment>
<dbReference type="PANTHER" id="PTHR11092:SF0">
    <property type="entry name" value="EPIMERASE FAMILY PROTEIN SDR39U1"/>
    <property type="match status" value="1"/>
</dbReference>
<evidence type="ECO:0000313" key="5">
    <source>
        <dbReference type="Proteomes" id="UP000298246"/>
    </source>
</evidence>
<organism evidence="4 5">
    <name type="scientific">Paenibacillus athensensis</name>
    <dbReference type="NCBI Taxonomy" id="1967502"/>
    <lineage>
        <taxon>Bacteria</taxon>
        <taxon>Bacillati</taxon>
        <taxon>Bacillota</taxon>
        <taxon>Bacilli</taxon>
        <taxon>Bacillales</taxon>
        <taxon>Paenibacillaceae</taxon>
        <taxon>Paenibacillus</taxon>
    </lineage>
</organism>
<gene>
    <name evidence="4" type="ORF">B5M42_02540</name>
</gene>
<dbReference type="Proteomes" id="UP000298246">
    <property type="component" value="Unassembled WGS sequence"/>
</dbReference>
<name>A0A4Y8Q9D4_9BACL</name>
<dbReference type="EMBL" id="MYFO01000002">
    <property type="protein sequence ID" value="TFE91340.1"/>
    <property type="molecule type" value="Genomic_DNA"/>
</dbReference>
<dbReference type="Pfam" id="PF01370">
    <property type="entry name" value="Epimerase"/>
    <property type="match status" value="1"/>
</dbReference>